<dbReference type="EMBL" id="CP002018">
    <property type="protein sequence ID" value="AEM41706.1"/>
    <property type="molecule type" value="Genomic_DNA"/>
</dbReference>
<sequence>MSTEKHAPEKKALEKARRIAIVGFSANPARPSHSVARFLQAAGYDLVLVNPGLAGQDHLGTKVVATLAEAGRIDLVDVFRNSHAIPALVDELLALPYAPHTLWLQLGITNLATLAASEAGIAVVEDRCTAIEYQRHFGASRINP</sequence>
<feature type="domain" description="CoA-binding" evidence="1">
    <location>
        <begin position="13"/>
        <end position="108"/>
    </location>
</feature>
<dbReference type="RefSeq" id="WP_013385074.1">
    <property type="nucleotide sequence ID" value="NC_017384.1"/>
</dbReference>
<dbReference type="PANTHER" id="PTHR33303">
    <property type="entry name" value="CYTOPLASMIC PROTEIN-RELATED"/>
    <property type="match status" value="1"/>
</dbReference>
<gene>
    <name evidence="2" type="ordered locus">KVU_1867</name>
</gene>
<protein>
    <submittedName>
        <fullName evidence="2">Succinyl-CoA synthetase alpha subunit-related enzyme</fullName>
    </submittedName>
</protein>
<name>F9Y415_KETVW</name>
<dbReference type="Proteomes" id="UP000000692">
    <property type="component" value="Chromosome"/>
</dbReference>
<evidence type="ECO:0000313" key="3">
    <source>
        <dbReference type="Proteomes" id="UP000000692"/>
    </source>
</evidence>
<accession>F9Y415</accession>
<evidence type="ECO:0000259" key="1">
    <source>
        <dbReference type="SMART" id="SM00881"/>
    </source>
</evidence>
<dbReference type="KEGG" id="kvl:KVU_1867"/>
<reference evidence="2 3" key="1">
    <citation type="journal article" date="2011" name="J. Bacteriol.">
        <title>Complete genome sequence of the industrial strain Ketogulonicigenium vulgare WSH-001.</title>
        <authorList>
            <person name="Liu L."/>
            <person name="Li Y."/>
            <person name="Zhang J."/>
            <person name="Zhou Z."/>
            <person name="Liu J."/>
            <person name="Li X."/>
            <person name="Zhou J."/>
            <person name="Du G."/>
            <person name="Wang L."/>
            <person name="Chen J."/>
        </authorList>
    </citation>
    <scope>NUCLEOTIDE SEQUENCE [LARGE SCALE GENOMIC DNA]</scope>
    <source>
        <strain evidence="2 3">WSH-001</strain>
    </source>
</reference>
<dbReference type="Pfam" id="PF13380">
    <property type="entry name" value="CoA_binding_2"/>
    <property type="match status" value="1"/>
</dbReference>
<dbReference type="Gene3D" id="3.40.50.720">
    <property type="entry name" value="NAD(P)-binding Rossmann-like Domain"/>
    <property type="match status" value="1"/>
</dbReference>
<dbReference type="AlphaFoldDB" id="F9Y415"/>
<dbReference type="PANTHER" id="PTHR33303:SF2">
    <property type="entry name" value="COA-BINDING DOMAIN-CONTAINING PROTEIN"/>
    <property type="match status" value="1"/>
</dbReference>
<dbReference type="HOGENOM" id="CLU_112567_0_0_5"/>
<dbReference type="SUPFAM" id="SSF51735">
    <property type="entry name" value="NAD(P)-binding Rossmann-fold domains"/>
    <property type="match status" value="1"/>
</dbReference>
<dbReference type="SMART" id="SM00881">
    <property type="entry name" value="CoA_binding"/>
    <property type="match status" value="1"/>
</dbReference>
<dbReference type="eggNOG" id="COG1832">
    <property type="taxonomic scope" value="Bacteria"/>
</dbReference>
<dbReference type="OrthoDB" id="9804695at2"/>
<evidence type="ECO:0000313" key="2">
    <source>
        <dbReference type="EMBL" id="AEM41706.1"/>
    </source>
</evidence>
<dbReference type="InterPro" id="IPR036291">
    <property type="entry name" value="NAD(P)-bd_dom_sf"/>
</dbReference>
<proteinExistence type="predicted"/>
<dbReference type="InterPro" id="IPR003781">
    <property type="entry name" value="CoA-bd"/>
</dbReference>
<keyword evidence="3" id="KW-1185">Reference proteome</keyword>
<organism evidence="2 3">
    <name type="scientific">Ketogulonicigenium vulgare (strain WSH-001)</name>
    <dbReference type="NCBI Taxonomy" id="759362"/>
    <lineage>
        <taxon>Bacteria</taxon>
        <taxon>Pseudomonadati</taxon>
        <taxon>Pseudomonadota</taxon>
        <taxon>Alphaproteobacteria</taxon>
        <taxon>Rhodobacterales</taxon>
        <taxon>Roseobacteraceae</taxon>
        <taxon>Ketogulonicigenium</taxon>
    </lineage>
</organism>